<accession>E6PCM4</accession>
<organism evidence="1">
    <name type="scientific">mine drainage metagenome</name>
    <dbReference type="NCBI Taxonomy" id="410659"/>
    <lineage>
        <taxon>unclassified sequences</taxon>
        <taxon>metagenomes</taxon>
        <taxon>ecological metagenomes</taxon>
    </lineage>
</organism>
<sequence>MASEIAAPVLATLESLLLESALAPLEKALGPLGSAVLQPFADEVARQMSGAR</sequence>
<dbReference type="EMBL" id="CABL01000001">
    <property type="protein sequence ID" value="CBH74208.1"/>
    <property type="molecule type" value="Genomic_DNA"/>
</dbReference>
<protein>
    <submittedName>
        <fullName evidence="1">Uncharacterized protein</fullName>
    </submittedName>
</protein>
<comment type="caution">
    <text evidence="1">The sequence shown here is derived from an EMBL/GenBank/DDBJ whole genome shotgun (WGS) entry which is preliminary data.</text>
</comment>
<proteinExistence type="predicted"/>
<reference evidence="1" key="1">
    <citation type="submission" date="2009-10" db="EMBL/GenBank/DDBJ databases">
        <title>Diversity of trophic interactions inside an arsenic-rich microbial ecosystem.</title>
        <authorList>
            <person name="Bertin P.N."/>
            <person name="Heinrich-Salmeron A."/>
            <person name="Pelletier E."/>
            <person name="Goulhen-Chollet F."/>
            <person name="Arsene-Ploetze F."/>
            <person name="Gallien S."/>
            <person name="Calteau A."/>
            <person name="Vallenet D."/>
            <person name="Casiot C."/>
            <person name="Chane-Woon-Ming B."/>
            <person name="Giloteaux L."/>
            <person name="Barakat M."/>
            <person name="Bonnefoy V."/>
            <person name="Bruneel O."/>
            <person name="Chandler M."/>
            <person name="Cleiss J."/>
            <person name="Duran R."/>
            <person name="Elbaz-Poulichet F."/>
            <person name="Fonknechten N."/>
            <person name="Lauga B."/>
            <person name="Mornico D."/>
            <person name="Ortet P."/>
            <person name="Schaeffer C."/>
            <person name="Siguier P."/>
            <person name="Alexander Thil Smith A."/>
            <person name="Van Dorsselaer A."/>
            <person name="Weissenbach J."/>
            <person name="Medigue C."/>
            <person name="Le Paslier D."/>
        </authorList>
    </citation>
    <scope>NUCLEOTIDE SEQUENCE</scope>
</reference>
<dbReference type="AlphaFoldDB" id="E6PCM4"/>
<evidence type="ECO:0000313" key="1">
    <source>
        <dbReference type="EMBL" id="CBH74208.1"/>
    </source>
</evidence>
<name>E6PCM4_9ZZZZ</name>
<gene>
    <name evidence="1" type="ORF">CARN1_2095</name>
</gene>